<dbReference type="PRINTS" id="PR01415">
    <property type="entry name" value="ANKYRIN"/>
</dbReference>
<feature type="region of interest" description="Disordered" evidence="3">
    <location>
        <begin position="57"/>
        <end position="79"/>
    </location>
</feature>
<proteinExistence type="predicted"/>
<keyword evidence="2" id="KW-0040">ANK repeat</keyword>
<dbReference type="GO" id="GO:0006511">
    <property type="term" value="P:ubiquitin-dependent protein catabolic process"/>
    <property type="evidence" value="ECO:0007669"/>
    <property type="project" value="TreeGrafter"/>
</dbReference>
<evidence type="ECO:0000256" key="3">
    <source>
        <dbReference type="SAM" id="MobiDB-lite"/>
    </source>
</evidence>
<evidence type="ECO:0000256" key="1">
    <source>
        <dbReference type="ARBA" id="ARBA00022737"/>
    </source>
</evidence>
<sequence length="294" mass="32182">MFGIGRDPDLPQVTLWRDFEEPLRLPTVQPGDLRVLYPSWFTLRPGELSFVVSHPSPPVPATDSELNDGDNERSTSGEEHGFEVVHVNSGPERACFETDLLIRPETHRITWLHVFSFLPKFHPVVKILLAHGADPNAVASAICMRWDLTPLHFAATPETARLLLEYKAKVDVEDSYGCTPLLRATLNGRHSVVEVLLAHGANPNVTDKDGRSPLFVASEEGHLSVVDVLLAYGANPNVTDEDGRSPLFVASEEGHHSVVEVLLAHGANPNVTDKDGRSPLFVAAMKGHHSVVDA</sequence>
<dbReference type="SUPFAM" id="SSF48403">
    <property type="entry name" value="Ankyrin repeat"/>
    <property type="match status" value="1"/>
</dbReference>
<dbReference type="AlphaFoldDB" id="A0A7R8WMR1"/>
<dbReference type="SMART" id="SM00248">
    <property type="entry name" value="ANK"/>
    <property type="match status" value="5"/>
</dbReference>
<reference evidence="4" key="1">
    <citation type="submission" date="2020-11" db="EMBL/GenBank/DDBJ databases">
        <authorList>
            <person name="Tran Van P."/>
        </authorList>
    </citation>
    <scope>NUCLEOTIDE SEQUENCE</scope>
</reference>
<dbReference type="Gene3D" id="1.25.40.20">
    <property type="entry name" value="Ankyrin repeat-containing domain"/>
    <property type="match status" value="3"/>
</dbReference>
<dbReference type="Pfam" id="PF00023">
    <property type="entry name" value="Ank"/>
    <property type="match status" value="1"/>
</dbReference>
<evidence type="ECO:0000256" key="2">
    <source>
        <dbReference type="ARBA" id="ARBA00023043"/>
    </source>
</evidence>
<feature type="non-terminal residue" evidence="4">
    <location>
        <position position="294"/>
    </location>
</feature>
<dbReference type="Pfam" id="PF12796">
    <property type="entry name" value="Ank_2"/>
    <property type="match status" value="1"/>
</dbReference>
<gene>
    <name evidence="4" type="ORF">CTOB1V02_LOCUS11627</name>
</gene>
<dbReference type="OrthoDB" id="6358664at2759"/>
<evidence type="ECO:0000313" key="4">
    <source>
        <dbReference type="EMBL" id="CAD7233808.1"/>
    </source>
</evidence>
<dbReference type="InterPro" id="IPR002110">
    <property type="entry name" value="Ankyrin_rpt"/>
</dbReference>
<dbReference type="PANTHER" id="PTHR24173:SF74">
    <property type="entry name" value="ANKYRIN REPEAT DOMAIN-CONTAINING PROTEIN 16"/>
    <property type="match status" value="1"/>
</dbReference>
<dbReference type="InterPro" id="IPR036770">
    <property type="entry name" value="Ankyrin_rpt-contain_sf"/>
</dbReference>
<dbReference type="PROSITE" id="PS50297">
    <property type="entry name" value="ANK_REP_REGION"/>
    <property type="match status" value="3"/>
</dbReference>
<dbReference type="EMBL" id="OB667011">
    <property type="protein sequence ID" value="CAD7233808.1"/>
    <property type="molecule type" value="Genomic_DNA"/>
</dbReference>
<dbReference type="PROSITE" id="PS50088">
    <property type="entry name" value="ANK_REPEAT"/>
    <property type="match status" value="3"/>
</dbReference>
<protein>
    <submittedName>
        <fullName evidence="4">Uncharacterized protein</fullName>
    </submittedName>
</protein>
<name>A0A7R8WMR1_9CRUS</name>
<keyword evidence="1" id="KW-0677">Repeat</keyword>
<accession>A0A7R8WMR1</accession>
<dbReference type="PANTHER" id="PTHR24173">
    <property type="entry name" value="ANKYRIN REPEAT CONTAINING"/>
    <property type="match status" value="1"/>
</dbReference>
<organism evidence="4">
    <name type="scientific">Cyprideis torosa</name>
    <dbReference type="NCBI Taxonomy" id="163714"/>
    <lineage>
        <taxon>Eukaryota</taxon>
        <taxon>Metazoa</taxon>
        <taxon>Ecdysozoa</taxon>
        <taxon>Arthropoda</taxon>
        <taxon>Crustacea</taxon>
        <taxon>Oligostraca</taxon>
        <taxon>Ostracoda</taxon>
        <taxon>Podocopa</taxon>
        <taxon>Podocopida</taxon>
        <taxon>Cytherocopina</taxon>
        <taxon>Cytheroidea</taxon>
        <taxon>Cytherideidae</taxon>
        <taxon>Cyprideis</taxon>
    </lineage>
</organism>
<dbReference type="GO" id="GO:0000151">
    <property type="term" value="C:ubiquitin ligase complex"/>
    <property type="evidence" value="ECO:0007669"/>
    <property type="project" value="TreeGrafter"/>
</dbReference>
<feature type="compositionally biased region" description="Basic and acidic residues" evidence="3">
    <location>
        <begin position="70"/>
        <end position="79"/>
    </location>
</feature>